<organism evidence="1 2">
    <name type="scientific">Armatimonas rosea</name>
    <dbReference type="NCBI Taxonomy" id="685828"/>
    <lineage>
        <taxon>Bacteria</taxon>
        <taxon>Bacillati</taxon>
        <taxon>Armatimonadota</taxon>
        <taxon>Armatimonadia</taxon>
        <taxon>Armatimonadales</taxon>
        <taxon>Armatimonadaceae</taxon>
        <taxon>Armatimonas</taxon>
    </lineage>
</organism>
<dbReference type="AlphaFoldDB" id="A0A7W9W662"/>
<evidence type="ECO:0000313" key="2">
    <source>
        <dbReference type="Proteomes" id="UP000520814"/>
    </source>
</evidence>
<proteinExistence type="predicted"/>
<comment type="caution">
    <text evidence="1">The sequence shown here is derived from an EMBL/GenBank/DDBJ whole genome shotgun (WGS) entry which is preliminary data.</text>
</comment>
<sequence length="148" mass="16046">MLTKIQAPAKQLWNSLAAHQNRGIFTAQHQVQVPAHADPRVRLPQGLDLRASGPGFDNLPARFEVAPTGQATIVVGERSIALGDLSCQSVETGWMITGLRLRGAVRFSAQRVVLLVPDREDIPYLLRVLAPRAAAPAQALPYRQVLAA</sequence>
<gene>
    <name evidence="1" type="ORF">HNQ39_001592</name>
</gene>
<dbReference type="RefSeq" id="WP_184193566.1">
    <property type="nucleotide sequence ID" value="NZ_JACHGW010000002.1"/>
</dbReference>
<name>A0A7W9W662_ARMRO</name>
<reference evidence="1 2" key="1">
    <citation type="submission" date="2020-08" db="EMBL/GenBank/DDBJ databases">
        <title>Genomic Encyclopedia of Type Strains, Phase IV (KMG-IV): sequencing the most valuable type-strain genomes for metagenomic binning, comparative biology and taxonomic classification.</title>
        <authorList>
            <person name="Goeker M."/>
        </authorList>
    </citation>
    <scope>NUCLEOTIDE SEQUENCE [LARGE SCALE GENOMIC DNA]</scope>
    <source>
        <strain evidence="1 2">DSM 23562</strain>
    </source>
</reference>
<accession>A0A7W9W662</accession>
<keyword evidence="2" id="KW-1185">Reference proteome</keyword>
<protein>
    <submittedName>
        <fullName evidence="1">Uncharacterized protein</fullName>
    </submittedName>
</protein>
<evidence type="ECO:0000313" key="1">
    <source>
        <dbReference type="EMBL" id="MBB6049801.1"/>
    </source>
</evidence>
<dbReference type="Proteomes" id="UP000520814">
    <property type="component" value="Unassembled WGS sequence"/>
</dbReference>
<dbReference type="EMBL" id="JACHGW010000002">
    <property type="protein sequence ID" value="MBB6049801.1"/>
    <property type="molecule type" value="Genomic_DNA"/>
</dbReference>